<dbReference type="PANTHER" id="PTHR21579:SF20">
    <property type="entry name" value="PROTEIN TINCAR"/>
    <property type="match status" value="1"/>
</dbReference>
<sequence length="774" mass="87204">MVVLKPKSTSWNSLWSIIYCLLVVGLQCYISYRAIHTFQETILERWKEYYPSALSAKLGLAILALILAPLFIISSVLKLGNYANDGFKLGRDHALCQTGESFVDKLSSETVKKLWKNLCPFSQTFHIIISFFLLLPDTLVEASDVFYGHQHTSIIWSSNIDFLFPNERRGWSDFNARMNNTVKSNASAFNVGIIYTLGDSVMSPEFVFFVSALVAFTVRYASVFWYTNKALSLTFACQLLFMSVESVFAYTGFSILYKVTINYPTYSHNLSLVLGPGGTLVLYLFGGTTILLSTITVFYYGSHHFHEKFRLVDRKHNPEKYVRHKRNYKGPCNGYVSHSCAVGTLVLLAIFKGPILYDLVSIYRLTSDNLVLTCVVIDVAYMVCWICLWTLLTIKEQWLFRILDYANVGEPIFVIKSDSLLRTPSISIGSIDLKDIQMSRGKRPSSIPSCDITVSESGFDEYEPAPSEEEERFELSLPTVSENPDGCDDDSSSVIMRRSRNRRSGGQRVTFHETVRRSNDNLRCQSPHEGDTRVNVTADVHSGGRKGMISPFRRSLSDIDTRAASPIYNKSSSLPRFHHHSKQREDFTEPLLETTHIVPTASQNLETSASVSESDTKIQSPSSKPPRPHSCSDGVRQTPVVINYKPSNIDTAEQREKLDKQSRYKSPDKVHPKDSRLTLKDLKDANTNNEVKLKLLNDKDYNEIGGEKQPDIVPKDNSGHLYPKPVQTLSSGKTDISRRDSANYSMTSSQDNSSNDSDHGLNHSRALCSQNKAR</sequence>
<protein>
    <submittedName>
        <fullName evidence="3">Protein tincar</fullName>
    </submittedName>
</protein>
<keyword evidence="4" id="KW-1185">Reference proteome</keyword>
<feature type="region of interest" description="Disordered" evidence="1">
    <location>
        <begin position="702"/>
        <end position="774"/>
    </location>
</feature>
<keyword evidence="2" id="KW-1133">Transmembrane helix</keyword>
<dbReference type="OrthoDB" id="10033661at2759"/>
<proteinExistence type="predicted"/>
<feature type="transmembrane region" description="Helical" evidence="2">
    <location>
        <begin position="280"/>
        <end position="301"/>
    </location>
</feature>
<dbReference type="PANTHER" id="PTHR21579">
    <property type="entry name" value="PROTEIN TINCAR"/>
    <property type="match status" value="1"/>
</dbReference>
<feature type="region of interest" description="Disordered" evidence="1">
    <location>
        <begin position="599"/>
        <end position="676"/>
    </location>
</feature>
<feature type="transmembrane region" description="Helical" evidence="2">
    <location>
        <begin position="332"/>
        <end position="350"/>
    </location>
</feature>
<reference evidence="3 4" key="1">
    <citation type="journal article" date="2017" name="Nat. Ecol. Evol.">
        <title>Scallop genome provides insights into evolution of bilaterian karyotype and development.</title>
        <authorList>
            <person name="Wang S."/>
            <person name="Zhang J."/>
            <person name="Jiao W."/>
            <person name="Li J."/>
            <person name="Xun X."/>
            <person name="Sun Y."/>
            <person name="Guo X."/>
            <person name="Huan P."/>
            <person name="Dong B."/>
            <person name="Zhang L."/>
            <person name="Hu X."/>
            <person name="Sun X."/>
            <person name="Wang J."/>
            <person name="Zhao C."/>
            <person name="Wang Y."/>
            <person name="Wang D."/>
            <person name="Huang X."/>
            <person name="Wang R."/>
            <person name="Lv J."/>
            <person name="Li Y."/>
            <person name="Zhang Z."/>
            <person name="Liu B."/>
            <person name="Lu W."/>
            <person name="Hui Y."/>
            <person name="Liang J."/>
            <person name="Zhou Z."/>
            <person name="Hou R."/>
            <person name="Li X."/>
            <person name="Liu Y."/>
            <person name="Li H."/>
            <person name="Ning X."/>
            <person name="Lin Y."/>
            <person name="Zhao L."/>
            <person name="Xing Q."/>
            <person name="Dou J."/>
            <person name="Li Y."/>
            <person name="Mao J."/>
            <person name="Guo H."/>
            <person name="Dou H."/>
            <person name="Li T."/>
            <person name="Mu C."/>
            <person name="Jiang W."/>
            <person name="Fu Q."/>
            <person name="Fu X."/>
            <person name="Miao Y."/>
            <person name="Liu J."/>
            <person name="Yu Q."/>
            <person name="Li R."/>
            <person name="Liao H."/>
            <person name="Li X."/>
            <person name="Kong Y."/>
            <person name="Jiang Z."/>
            <person name="Chourrout D."/>
            <person name="Li R."/>
            <person name="Bao Z."/>
        </authorList>
    </citation>
    <scope>NUCLEOTIDE SEQUENCE [LARGE SCALE GENOMIC DNA]</scope>
    <source>
        <strain evidence="3 4">PY_sf001</strain>
    </source>
</reference>
<evidence type="ECO:0000256" key="1">
    <source>
        <dbReference type="SAM" id="MobiDB-lite"/>
    </source>
</evidence>
<comment type="caution">
    <text evidence="3">The sequence shown here is derived from an EMBL/GenBank/DDBJ whole genome shotgun (WGS) entry which is preliminary data.</text>
</comment>
<feature type="compositionally biased region" description="Basic and acidic residues" evidence="1">
    <location>
        <begin position="702"/>
        <end position="718"/>
    </location>
</feature>
<dbReference type="Proteomes" id="UP000242188">
    <property type="component" value="Unassembled WGS sequence"/>
</dbReference>
<feature type="transmembrane region" description="Helical" evidence="2">
    <location>
        <begin position="56"/>
        <end position="77"/>
    </location>
</feature>
<evidence type="ECO:0000256" key="2">
    <source>
        <dbReference type="SAM" id="Phobius"/>
    </source>
</evidence>
<dbReference type="InterPro" id="IPR053291">
    <property type="entry name" value="Ommatidial_diff-associated"/>
</dbReference>
<gene>
    <name evidence="3" type="ORF">KP79_PYT17423</name>
</gene>
<feature type="transmembrane region" description="Helical" evidence="2">
    <location>
        <begin position="370"/>
        <end position="392"/>
    </location>
</feature>
<feature type="compositionally biased region" description="Polar residues" evidence="1">
    <location>
        <begin position="600"/>
        <end position="622"/>
    </location>
</feature>
<accession>A0A210QSL8</accession>
<feature type="region of interest" description="Disordered" evidence="1">
    <location>
        <begin position="465"/>
        <end position="493"/>
    </location>
</feature>
<dbReference type="EMBL" id="NEDP02002060">
    <property type="protein sequence ID" value="OWF51757.1"/>
    <property type="molecule type" value="Genomic_DNA"/>
</dbReference>
<feature type="transmembrane region" description="Helical" evidence="2">
    <location>
        <begin position="206"/>
        <end position="227"/>
    </location>
</feature>
<feature type="transmembrane region" description="Helical" evidence="2">
    <location>
        <begin position="239"/>
        <end position="260"/>
    </location>
</feature>
<evidence type="ECO:0000313" key="3">
    <source>
        <dbReference type="EMBL" id="OWF51757.1"/>
    </source>
</evidence>
<keyword evidence="2" id="KW-0812">Transmembrane</keyword>
<keyword evidence="2" id="KW-0472">Membrane</keyword>
<dbReference type="AlphaFoldDB" id="A0A210QSL8"/>
<name>A0A210QSL8_MIZYE</name>
<evidence type="ECO:0000313" key="4">
    <source>
        <dbReference type="Proteomes" id="UP000242188"/>
    </source>
</evidence>
<feature type="compositionally biased region" description="Basic and acidic residues" evidence="1">
    <location>
        <begin position="652"/>
        <end position="676"/>
    </location>
</feature>
<organism evidence="3 4">
    <name type="scientific">Mizuhopecten yessoensis</name>
    <name type="common">Japanese scallop</name>
    <name type="synonym">Patinopecten yessoensis</name>
    <dbReference type="NCBI Taxonomy" id="6573"/>
    <lineage>
        <taxon>Eukaryota</taxon>
        <taxon>Metazoa</taxon>
        <taxon>Spiralia</taxon>
        <taxon>Lophotrochozoa</taxon>
        <taxon>Mollusca</taxon>
        <taxon>Bivalvia</taxon>
        <taxon>Autobranchia</taxon>
        <taxon>Pteriomorphia</taxon>
        <taxon>Pectinida</taxon>
        <taxon>Pectinoidea</taxon>
        <taxon>Pectinidae</taxon>
        <taxon>Mizuhopecten</taxon>
    </lineage>
</organism>
<feature type="compositionally biased region" description="Low complexity" evidence="1">
    <location>
        <begin position="743"/>
        <end position="755"/>
    </location>
</feature>
<feature type="transmembrane region" description="Helical" evidence="2">
    <location>
        <begin position="14"/>
        <end position="35"/>
    </location>
</feature>